<reference evidence="1 2" key="1">
    <citation type="submission" date="2013-02" db="EMBL/GenBank/DDBJ databases">
        <title>The Genome Sequence of Enterococcus pallens BAA-351.</title>
        <authorList>
            <consortium name="The Broad Institute Genome Sequencing Platform"/>
            <consortium name="The Broad Institute Genome Sequencing Center for Infectious Disease"/>
            <person name="Earl A.M."/>
            <person name="Gilmore M.S."/>
            <person name="Lebreton F."/>
            <person name="Walker B."/>
            <person name="Young S.K."/>
            <person name="Zeng Q."/>
            <person name="Gargeya S."/>
            <person name="Fitzgerald M."/>
            <person name="Haas B."/>
            <person name="Abouelleil A."/>
            <person name="Alvarado L."/>
            <person name="Arachchi H.M."/>
            <person name="Berlin A.M."/>
            <person name="Chapman S.B."/>
            <person name="Dewar J."/>
            <person name="Goldberg J."/>
            <person name="Griggs A."/>
            <person name="Gujja S."/>
            <person name="Hansen M."/>
            <person name="Howarth C."/>
            <person name="Imamovic A."/>
            <person name="Larimer J."/>
            <person name="McCowan C."/>
            <person name="Murphy C."/>
            <person name="Neiman D."/>
            <person name="Pearson M."/>
            <person name="Priest M."/>
            <person name="Roberts A."/>
            <person name="Saif S."/>
            <person name="Shea T."/>
            <person name="Sisk P."/>
            <person name="Sykes S."/>
            <person name="Wortman J."/>
            <person name="Nusbaum C."/>
            <person name="Birren B."/>
        </authorList>
    </citation>
    <scope>NUCLEOTIDE SEQUENCE [LARGE SCALE GENOMIC DNA]</scope>
    <source>
        <strain evidence="1 2">ATCC BAA-351</strain>
    </source>
</reference>
<keyword evidence="2" id="KW-1185">Reference proteome</keyword>
<dbReference type="AlphaFoldDB" id="R2SE12"/>
<proteinExistence type="predicted"/>
<dbReference type="RefSeq" id="WP_010758619.1">
    <property type="nucleotide sequence ID" value="NZ_ASWD01000004.1"/>
</dbReference>
<sequence length="76" mass="8643">MSYTLNVYHLLLESVILSIDSVVEEPTTVTFQSSEEAAHYLNNTLPSLLKQLEKESADNLKIAVRMHLDQIEQVLK</sequence>
<evidence type="ECO:0000313" key="2">
    <source>
        <dbReference type="Proteomes" id="UP000013782"/>
    </source>
</evidence>
<accession>R2SE12</accession>
<dbReference type="PATRIC" id="fig|1158607.3.peg.3642"/>
<dbReference type="HOGENOM" id="CLU_2648934_0_0_9"/>
<name>R2SE12_9ENTE</name>
<organism evidence="1 2">
    <name type="scientific">Enterococcus pallens ATCC BAA-351</name>
    <dbReference type="NCBI Taxonomy" id="1158607"/>
    <lineage>
        <taxon>Bacteria</taxon>
        <taxon>Bacillati</taxon>
        <taxon>Bacillota</taxon>
        <taxon>Bacilli</taxon>
        <taxon>Lactobacillales</taxon>
        <taxon>Enterococcaceae</taxon>
        <taxon>Enterococcus</taxon>
    </lineage>
</organism>
<dbReference type="EMBL" id="AJAQ01000035">
    <property type="protein sequence ID" value="EOH91106.1"/>
    <property type="molecule type" value="Genomic_DNA"/>
</dbReference>
<evidence type="ECO:0000313" key="1">
    <source>
        <dbReference type="EMBL" id="EOH91106.1"/>
    </source>
</evidence>
<comment type="caution">
    <text evidence="1">The sequence shown here is derived from an EMBL/GenBank/DDBJ whole genome shotgun (WGS) entry which is preliminary data.</text>
</comment>
<dbReference type="Proteomes" id="UP000013782">
    <property type="component" value="Unassembled WGS sequence"/>
</dbReference>
<protein>
    <submittedName>
        <fullName evidence="1">Uncharacterized protein</fullName>
    </submittedName>
</protein>
<gene>
    <name evidence="1" type="ORF">UAU_03645</name>
</gene>